<proteinExistence type="predicted"/>
<sequence length="584" mass="65401">MAISLGTRRYREAEHLAVVADEAFEKVFMTMMETAQPSRLAELMARLTMGQTASEIAAEMEAAVAVVESRARMDGPGTGAAIRRALALERAFGGDAAPRTRLLRAASPELTIAAERAMAFLAGEMFPTAAKAAAEPVPVKSVQAAVPPSPIAPSPSMATRQAIPAMAPEVVPTTAAQEAVPVKEAEAAPSPAEPLASVVLVEFKAHREKKGYPLRMADQACGTARRFIAVAGDRPLRSYERGDILGFTDALRRLPKHHGKPPNERDRTPADLIKKADDKAERTGKAVPRLKEVTVQRQVSELSAFFLFGVNHRPQLLRLAEHDEMFKRHEFGEVEGERDQREPWPDADLKALSMSPLYQGCDPRHRWRPGKQILRDALFWLPLMEQFEGARLEEMADLYARDIKDDCGTPYFDIREHHERADGHKRRLKTKPSKRKVPVHPELLRMGFLEYVRWRAPNPGDPVFPDLLPQGRDGRRGPRFTSAFRYYRRRIGLYREGMDGHALRHNANTRLRGVITDKQQQRHVNYMFGWGGGGMEQEENRGGEGERRYDQGPPPREAVKTLALLRYPGIDFSHLYGWNPSSVG</sequence>
<keyword evidence="1" id="KW-0233">DNA recombination</keyword>
<organism evidence="3 4">
    <name type="scientific">Belnapia arida</name>
    <dbReference type="NCBI Taxonomy" id="2804533"/>
    <lineage>
        <taxon>Bacteria</taxon>
        <taxon>Pseudomonadati</taxon>
        <taxon>Pseudomonadota</taxon>
        <taxon>Alphaproteobacteria</taxon>
        <taxon>Acetobacterales</taxon>
        <taxon>Roseomonadaceae</taxon>
        <taxon>Belnapia</taxon>
    </lineage>
</organism>
<dbReference type="Gene3D" id="1.10.443.10">
    <property type="entry name" value="Intergrase catalytic core"/>
    <property type="match status" value="1"/>
</dbReference>
<feature type="compositionally biased region" description="Basic and acidic residues" evidence="2">
    <location>
        <begin position="538"/>
        <end position="550"/>
    </location>
</feature>
<protein>
    <submittedName>
        <fullName evidence="3">Uncharacterized protein</fullName>
    </submittedName>
</protein>
<evidence type="ECO:0000313" key="4">
    <source>
        <dbReference type="Proteomes" id="UP000660885"/>
    </source>
</evidence>
<keyword evidence="4" id="KW-1185">Reference proteome</keyword>
<reference evidence="3 4" key="1">
    <citation type="submission" date="2021-01" db="EMBL/GenBank/DDBJ databases">
        <title>Belnapia mucosa sp. nov. and Belnapia arida sp. nov., isolated from the Tabernas Desert (Almeria, Spain).</title>
        <authorList>
            <person name="Molina-Menor E."/>
            <person name="Vidal-Verdu A."/>
            <person name="Calonge A."/>
            <person name="Satari L."/>
            <person name="Pereto J."/>
            <person name="Porcar M."/>
        </authorList>
    </citation>
    <scope>NUCLEOTIDE SEQUENCE [LARGE SCALE GENOMIC DNA]</scope>
    <source>
        <strain evidence="3 4">T18</strain>
    </source>
</reference>
<comment type="caution">
    <text evidence="3">The sequence shown here is derived from an EMBL/GenBank/DDBJ whole genome shotgun (WGS) entry which is preliminary data.</text>
</comment>
<evidence type="ECO:0000256" key="2">
    <source>
        <dbReference type="SAM" id="MobiDB-lite"/>
    </source>
</evidence>
<evidence type="ECO:0000256" key="1">
    <source>
        <dbReference type="ARBA" id="ARBA00023172"/>
    </source>
</evidence>
<dbReference type="SUPFAM" id="SSF56349">
    <property type="entry name" value="DNA breaking-rejoining enzymes"/>
    <property type="match status" value="1"/>
</dbReference>
<evidence type="ECO:0000313" key="3">
    <source>
        <dbReference type="EMBL" id="MBL6077718.1"/>
    </source>
</evidence>
<name>A0ABS1TZ54_9PROT</name>
<dbReference type="Proteomes" id="UP000660885">
    <property type="component" value="Unassembled WGS sequence"/>
</dbReference>
<gene>
    <name evidence="3" type="ORF">JMJ56_06850</name>
</gene>
<dbReference type="InterPro" id="IPR013762">
    <property type="entry name" value="Integrase-like_cat_sf"/>
</dbReference>
<accession>A0ABS1TZ54</accession>
<feature type="region of interest" description="Disordered" evidence="2">
    <location>
        <begin position="530"/>
        <end position="555"/>
    </location>
</feature>
<dbReference type="EMBL" id="JAETWB010000001">
    <property type="protein sequence ID" value="MBL6077718.1"/>
    <property type="molecule type" value="Genomic_DNA"/>
</dbReference>
<dbReference type="InterPro" id="IPR011010">
    <property type="entry name" value="DNA_brk_join_enz"/>
</dbReference>